<dbReference type="Proteomes" id="UP000183223">
    <property type="component" value="Unassembled WGS sequence"/>
</dbReference>
<dbReference type="EMBL" id="FMWJ01000009">
    <property type="protein sequence ID" value="SCZ64844.1"/>
    <property type="molecule type" value="Genomic_DNA"/>
</dbReference>
<accession>A0A1G5QSH6</accession>
<protein>
    <submittedName>
        <fullName evidence="1">Uncharacterized protein</fullName>
    </submittedName>
</protein>
<keyword evidence="2" id="KW-1185">Reference proteome</keyword>
<evidence type="ECO:0000313" key="1">
    <source>
        <dbReference type="EMBL" id="SCZ64844.1"/>
    </source>
</evidence>
<organism evidence="1 2">
    <name type="scientific">Photorhabdus luminescens</name>
    <name type="common">Xenorhabdus luminescens</name>
    <dbReference type="NCBI Taxonomy" id="29488"/>
    <lineage>
        <taxon>Bacteria</taxon>
        <taxon>Pseudomonadati</taxon>
        <taxon>Pseudomonadota</taxon>
        <taxon>Gammaproteobacteria</taxon>
        <taxon>Enterobacterales</taxon>
        <taxon>Morganellaceae</taxon>
        <taxon>Photorhabdus</taxon>
    </lineage>
</organism>
<reference evidence="2" key="1">
    <citation type="submission" date="2016-10" db="EMBL/GenBank/DDBJ databases">
        <authorList>
            <person name="Varghese N."/>
            <person name="Submissions S."/>
        </authorList>
    </citation>
    <scope>NUCLEOTIDE SEQUENCE [LARGE SCALE GENOMIC DNA]</scope>
    <source>
        <strain evidence="2">ATCC 29999</strain>
    </source>
</reference>
<name>A0A1G5QSH6_PHOLU</name>
<gene>
    <name evidence="1" type="ORF">SAMN02982990_02273</name>
</gene>
<proteinExistence type="predicted"/>
<sequence length="42" mass="5036">MYSNESMIKNNNHIIINEITSQYDFINLLKYKTINFQIILTV</sequence>
<evidence type="ECO:0000313" key="2">
    <source>
        <dbReference type="Proteomes" id="UP000183223"/>
    </source>
</evidence>
<dbReference type="AlphaFoldDB" id="A0A1G5QSH6"/>